<evidence type="ECO:0000313" key="2">
    <source>
        <dbReference type="EMBL" id="KKM06705.1"/>
    </source>
</evidence>
<proteinExistence type="predicted"/>
<sequence length="150" mass="17914">MLTIQHDDGKGAKHRKEMDDTILYRWLTKNNFPTGFSIYCMNHNRKDQVVRARESRNILWSKYCACYDRQKIIVFDYYGGKCITCGETDYDMLEMDHINDDGCGHRKEVGRKIYRWIIRNNFPDNLQLLCANCNLKKEMELYNKKIVNND</sequence>
<gene>
    <name evidence="2" type="ORF">LCGC14_1741310</name>
</gene>
<evidence type="ECO:0000259" key="1">
    <source>
        <dbReference type="SMART" id="SM00507"/>
    </source>
</evidence>
<dbReference type="InterPro" id="IPR003615">
    <property type="entry name" value="HNH_nuc"/>
</dbReference>
<accession>A0A0F9H6L4</accession>
<dbReference type="Gene3D" id="1.10.30.50">
    <property type="match status" value="1"/>
</dbReference>
<dbReference type="SMART" id="SM00507">
    <property type="entry name" value="HNHc"/>
    <property type="match status" value="1"/>
</dbReference>
<protein>
    <recommendedName>
        <fullName evidence="1">HNH nuclease domain-containing protein</fullName>
    </recommendedName>
</protein>
<reference evidence="2" key="1">
    <citation type="journal article" date="2015" name="Nature">
        <title>Complex archaea that bridge the gap between prokaryotes and eukaryotes.</title>
        <authorList>
            <person name="Spang A."/>
            <person name="Saw J.H."/>
            <person name="Jorgensen S.L."/>
            <person name="Zaremba-Niedzwiedzka K."/>
            <person name="Martijn J."/>
            <person name="Lind A.E."/>
            <person name="van Eijk R."/>
            <person name="Schleper C."/>
            <person name="Guy L."/>
            <person name="Ettema T.J."/>
        </authorList>
    </citation>
    <scope>NUCLEOTIDE SEQUENCE</scope>
</reference>
<name>A0A0F9H6L4_9ZZZZ</name>
<comment type="caution">
    <text evidence="2">The sequence shown here is derived from an EMBL/GenBank/DDBJ whole genome shotgun (WGS) entry which is preliminary data.</text>
</comment>
<feature type="domain" description="HNH nuclease" evidence="1">
    <location>
        <begin position="69"/>
        <end position="135"/>
    </location>
</feature>
<organism evidence="2">
    <name type="scientific">marine sediment metagenome</name>
    <dbReference type="NCBI Taxonomy" id="412755"/>
    <lineage>
        <taxon>unclassified sequences</taxon>
        <taxon>metagenomes</taxon>
        <taxon>ecological metagenomes</taxon>
    </lineage>
</organism>
<dbReference type="AlphaFoldDB" id="A0A0F9H6L4"/>
<dbReference type="CDD" id="cd00085">
    <property type="entry name" value="HNHc"/>
    <property type="match status" value="1"/>
</dbReference>
<dbReference type="EMBL" id="LAZR01015931">
    <property type="protein sequence ID" value="KKM06705.1"/>
    <property type="molecule type" value="Genomic_DNA"/>
</dbReference>